<dbReference type="GO" id="GO:0006352">
    <property type="term" value="P:DNA-templated transcription initiation"/>
    <property type="evidence" value="ECO:0007669"/>
    <property type="project" value="InterPro"/>
</dbReference>
<dbReference type="InterPro" id="IPR013324">
    <property type="entry name" value="RNA_pol_sigma_r3/r4-like"/>
</dbReference>
<dbReference type="InterPro" id="IPR013249">
    <property type="entry name" value="RNA_pol_sigma70_r4_t2"/>
</dbReference>
<gene>
    <name evidence="7" type="ORF">SAMN05421740_1226</name>
</gene>
<dbReference type="GO" id="GO:0003677">
    <property type="term" value="F:DNA binding"/>
    <property type="evidence" value="ECO:0007669"/>
    <property type="project" value="InterPro"/>
</dbReference>
<feature type="domain" description="RNA polymerase sigma factor 70 region 4 type 2" evidence="6">
    <location>
        <begin position="121"/>
        <end position="173"/>
    </location>
</feature>
<dbReference type="PANTHER" id="PTHR43133">
    <property type="entry name" value="RNA POLYMERASE ECF-TYPE SIGMA FACTO"/>
    <property type="match status" value="1"/>
</dbReference>
<dbReference type="Pfam" id="PF08281">
    <property type="entry name" value="Sigma70_r4_2"/>
    <property type="match status" value="1"/>
</dbReference>
<accession>A0A1H7URJ8</accession>
<dbReference type="InterPro" id="IPR039425">
    <property type="entry name" value="RNA_pol_sigma-70-like"/>
</dbReference>
<dbReference type="GO" id="GO:0016987">
    <property type="term" value="F:sigma factor activity"/>
    <property type="evidence" value="ECO:0007669"/>
    <property type="project" value="UniProtKB-KW"/>
</dbReference>
<organism evidence="7 8">
    <name type="scientific">Parapedobacter koreensis</name>
    <dbReference type="NCBI Taxonomy" id="332977"/>
    <lineage>
        <taxon>Bacteria</taxon>
        <taxon>Pseudomonadati</taxon>
        <taxon>Bacteroidota</taxon>
        <taxon>Sphingobacteriia</taxon>
        <taxon>Sphingobacteriales</taxon>
        <taxon>Sphingobacteriaceae</taxon>
        <taxon>Parapedobacter</taxon>
    </lineage>
</organism>
<feature type="domain" description="RNA polymerase sigma-70 region 2" evidence="5">
    <location>
        <begin position="24"/>
        <end position="89"/>
    </location>
</feature>
<comment type="similarity">
    <text evidence="1">Belongs to the sigma-70 factor family. ECF subfamily.</text>
</comment>
<dbReference type="Gene3D" id="1.10.10.10">
    <property type="entry name" value="Winged helix-like DNA-binding domain superfamily/Winged helix DNA-binding domain"/>
    <property type="match status" value="1"/>
</dbReference>
<keyword evidence="2" id="KW-0805">Transcription regulation</keyword>
<evidence type="ECO:0000313" key="8">
    <source>
        <dbReference type="Proteomes" id="UP000198916"/>
    </source>
</evidence>
<dbReference type="Proteomes" id="UP000198916">
    <property type="component" value="Unassembled WGS sequence"/>
</dbReference>
<dbReference type="InterPro" id="IPR013325">
    <property type="entry name" value="RNA_pol_sigma_r2"/>
</dbReference>
<proteinExistence type="inferred from homology"/>
<dbReference type="Gene3D" id="1.10.1740.10">
    <property type="match status" value="1"/>
</dbReference>
<evidence type="ECO:0000256" key="4">
    <source>
        <dbReference type="ARBA" id="ARBA00023163"/>
    </source>
</evidence>
<keyword evidence="4" id="KW-0804">Transcription</keyword>
<dbReference type="STRING" id="332977.SAMN05421740_1226"/>
<dbReference type="SUPFAM" id="SSF88659">
    <property type="entry name" value="Sigma3 and sigma4 domains of RNA polymerase sigma factors"/>
    <property type="match status" value="1"/>
</dbReference>
<keyword evidence="8" id="KW-1185">Reference proteome</keyword>
<dbReference type="EMBL" id="FNZR01000022">
    <property type="protein sequence ID" value="SEL99389.1"/>
    <property type="molecule type" value="Genomic_DNA"/>
</dbReference>
<evidence type="ECO:0000256" key="2">
    <source>
        <dbReference type="ARBA" id="ARBA00023015"/>
    </source>
</evidence>
<dbReference type="NCBIfam" id="TIGR02937">
    <property type="entry name" value="sigma70-ECF"/>
    <property type="match status" value="1"/>
</dbReference>
<dbReference type="RefSeq" id="WP_090609493.1">
    <property type="nucleotide sequence ID" value="NZ_FNZR01000022.1"/>
</dbReference>
<dbReference type="PANTHER" id="PTHR43133:SF46">
    <property type="entry name" value="RNA POLYMERASE SIGMA-70 FACTOR ECF SUBFAMILY"/>
    <property type="match status" value="1"/>
</dbReference>
<dbReference type="AlphaFoldDB" id="A0A1H7URJ8"/>
<evidence type="ECO:0000259" key="6">
    <source>
        <dbReference type="Pfam" id="PF08281"/>
    </source>
</evidence>
<evidence type="ECO:0000256" key="1">
    <source>
        <dbReference type="ARBA" id="ARBA00010641"/>
    </source>
</evidence>
<dbReference type="SUPFAM" id="SSF88946">
    <property type="entry name" value="Sigma2 domain of RNA polymerase sigma factors"/>
    <property type="match status" value="1"/>
</dbReference>
<dbReference type="OrthoDB" id="665113at2"/>
<dbReference type="InterPro" id="IPR014284">
    <property type="entry name" value="RNA_pol_sigma-70_dom"/>
</dbReference>
<evidence type="ECO:0000259" key="5">
    <source>
        <dbReference type="Pfam" id="PF04542"/>
    </source>
</evidence>
<name>A0A1H7URJ8_9SPHI</name>
<evidence type="ECO:0000256" key="3">
    <source>
        <dbReference type="ARBA" id="ARBA00023082"/>
    </source>
</evidence>
<reference evidence="8" key="1">
    <citation type="submission" date="2016-10" db="EMBL/GenBank/DDBJ databases">
        <authorList>
            <person name="Varghese N."/>
            <person name="Submissions S."/>
        </authorList>
    </citation>
    <scope>NUCLEOTIDE SEQUENCE [LARGE SCALE GENOMIC DNA]</scope>
    <source>
        <strain evidence="8">Jip14</strain>
    </source>
</reference>
<dbReference type="Pfam" id="PF04542">
    <property type="entry name" value="Sigma70_r2"/>
    <property type="match status" value="1"/>
</dbReference>
<evidence type="ECO:0000313" key="7">
    <source>
        <dbReference type="EMBL" id="SEL99389.1"/>
    </source>
</evidence>
<protein>
    <submittedName>
        <fullName evidence="7">RNA polymerase sigma-70 factor, ECF subfamily</fullName>
    </submittedName>
</protein>
<dbReference type="InterPro" id="IPR007627">
    <property type="entry name" value="RNA_pol_sigma70_r2"/>
</dbReference>
<dbReference type="InterPro" id="IPR036388">
    <property type="entry name" value="WH-like_DNA-bd_sf"/>
</dbReference>
<keyword evidence="3" id="KW-0731">Sigma factor</keyword>
<sequence length="181" mass="20822">MESEAIQPDNAATPGMDEAAFERLYRREWKQVFAICLHYVNDEQTAADLAQDVFAMAWRKRALLKPGTPMHHYLYRAAKLEAQGHWRATGQHRHHLEAAQSDRPAGANSTEDAIRYRELRERIDGVLTRLPEQAQAVYRLSREKGLDNRSIALAMALSEKAVEYHLYRTVAALRKFLADYQ</sequence>